<dbReference type="Gene3D" id="1.20.1600.10">
    <property type="entry name" value="Outer membrane efflux proteins (OEP)"/>
    <property type="match status" value="1"/>
</dbReference>
<accession>A0A1G7C1V1</accession>
<keyword evidence="2" id="KW-1134">Transmembrane beta strand</keyword>
<reference evidence="8 9" key="1">
    <citation type="submission" date="2016-10" db="EMBL/GenBank/DDBJ databases">
        <authorList>
            <person name="de Groot N.N."/>
        </authorList>
    </citation>
    <scope>NUCLEOTIDE SEQUENCE [LARGE SCALE GENOMIC DNA]</scope>
    <source>
        <strain evidence="8 9">DSM 23421</strain>
    </source>
</reference>
<evidence type="ECO:0000313" key="8">
    <source>
        <dbReference type="EMBL" id="SDE33253.1"/>
    </source>
</evidence>
<evidence type="ECO:0000256" key="7">
    <source>
        <dbReference type="SAM" id="SignalP"/>
    </source>
</evidence>
<evidence type="ECO:0000256" key="6">
    <source>
        <dbReference type="SAM" id="Coils"/>
    </source>
</evidence>
<dbReference type="RefSeq" id="WP_091868038.1">
    <property type="nucleotide sequence ID" value="NZ_FNAO01000004.1"/>
</dbReference>
<evidence type="ECO:0000256" key="4">
    <source>
        <dbReference type="ARBA" id="ARBA00023136"/>
    </source>
</evidence>
<keyword evidence="5" id="KW-0998">Cell outer membrane</keyword>
<evidence type="ECO:0000313" key="9">
    <source>
        <dbReference type="Proteomes" id="UP000199109"/>
    </source>
</evidence>
<sequence length="425" mass="48504">MKFIVLWILVFFTAASLHAQEADLDYFLKTAQKTDDSLYNTVNLQKIGQLQQQIILAQNKAPQIDALANVVVSPYFNNNGKAVDITTNPSPDAFGYDVGISNGGLYAAQIKVTQQLFNQAVVDNLQFQQRIKNEALALTYEAVYHNLKNNITRVYVTAYGYQLQLALNESLIAELENRLKVIEVLVKNGILLQSDYLLLRVTIDQNKINGEQVRNTLRESLRQLYAICAVPLVQNVALTYPGLVIMPEKKQFFYQKRFANDSLQLEADRKVFDNKYKPKISAYADGGLNAVQIPGIAHRIGASAGLQLTLPIYDGHQKQINAEQSMLQQENLQNSLKNKRQVKQNDLLSLTERIAAQNENLNLMEQQLKRQQIVQQLYKAKLVQGQVSVIDYLTVIQNYRMMENARIQMQSNLWLLQNQYNYLNW</sequence>
<evidence type="ECO:0000256" key="3">
    <source>
        <dbReference type="ARBA" id="ARBA00022692"/>
    </source>
</evidence>
<keyword evidence="7" id="KW-0732">Signal</keyword>
<dbReference type="SUPFAM" id="SSF56954">
    <property type="entry name" value="Outer membrane efflux proteins (OEP)"/>
    <property type="match status" value="1"/>
</dbReference>
<keyword evidence="6" id="KW-0175">Coiled coil</keyword>
<dbReference type="PANTHER" id="PTHR30026:SF20">
    <property type="entry name" value="OUTER MEMBRANE PROTEIN TOLC"/>
    <property type="match status" value="1"/>
</dbReference>
<dbReference type="GO" id="GO:0015562">
    <property type="term" value="F:efflux transmembrane transporter activity"/>
    <property type="evidence" value="ECO:0007669"/>
    <property type="project" value="InterPro"/>
</dbReference>
<dbReference type="OrthoDB" id="1091220at2"/>
<gene>
    <name evidence="8" type="ORF">SAMN05421636_104384</name>
</gene>
<evidence type="ECO:0000256" key="2">
    <source>
        <dbReference type="ARBA" id="ARBA00022452"/>
    </source>
</evidence>
<name>A0A1G7C1V1_9FLAO</name>
<feature type="coiled-coil region" evidence="6">
    <location>
        <begin position="347"/>
        <end position="374"/>
    </location>
</feature>
<dbReference type="STRING" id="641691.SAMN05421636_104384"/>
<dbReference type="GO" id="GO:0009279">
    <property type="term" value="C:cell outer membrane"/>
    <property type="evidence" value="ECO:0007669"/>
    <property type="project" value="UniProtKB-SubCell"/>
</dbReference>
<dbReference type="InterPro" id="IPR051906">
    <property type="entry name" value="TolC-like"/>
</dbReference>
<proteinExistence type="predicted"/>
<dbReference type="Proteomes" id="UP000199109">
    <property type="component" value="Unassembled WGS sequence"/>
</dbReference>
<dbReference type="GO" id="GO:0015288">
    <property type="term" value="F:porin activity"/>
    <property type="evidence" value="ECO:0007669"/>
    <property type="project" value="TreeGrafter"/>
</dbReference>
<feature type="chain" id="PRO_5011585768" evidence="7">
    <location>
        <begin position="20"/>
        <end position="425"/>
    </location>
</feature>
<dbReference type="EMBL" id="FNAO01000004">
    <property type="protein sequence ID" value="SDE33253.1"/>
    <property type="molecule type" value="Genomic_DNA"/>
</dbReference>
<comment type="subcellular location">
    <subcellularLocation>
        <location evidence="1">Cell outer membrane</location>
    </subcellularLocation>
</comment>
<dbReference type="AlphaFoldDB" id="A0A1G7C1V1"/>
<keyword evidence="4" id="KW-0472">Membrane</keyword>
<feature type="signal peptide" evidence="7">
    <location>
        <begin position="1"/>
        <end position="19"/>
    </location>
</feature>
<evidence type="ECO:0000256" key="1">
    <source>
        <dbReference type="ARBA" id="ARBA00004442"/>
    </source>
</evidence>
<organism evidence="8 9">
    <name type="scientific">Pricia antarctica</name>
    <dbReference type="NCBI Taxonomy" id="641691"/>
    <lineage>
        <taxon>Bacteria</taxon>
        <taxon>Pseudomonadati</taxon>
        <taxon>Bacteroidota</taxon>
        <taxon>Flavobacteriia</taxon>
        <taxon>Flavobacteriales</taxon>
        <taxon>Flavobacteriaceae</taxon>
        <taxon>Pricia</taxon>
    </lineage>
</organism>
<evidence type="ECO:0000256" key="5">
    <source>
        <dbReference type="ARBA" id="ARBA00023237"/>
    </source>
</evidence>
<protein>
    <submittedName>
        <fullName evidence="8">Outer membrane protein TolC</fullName>
    </submittedName>
</protein>
<keyword evidence="9" id="KW-1185">Reference proteome</keyword>
<keyword evidence="3" id="KW-0812">Transmembrane</keyword>
<dbReference type="PANTHER" id="PTHR30026">
    <property type="entry name" value="OUTER MEMBRANE PROTEIN TOLC"/>
    <property type="match status" value="1"/>
</dbReference>
<dbReference type="GO" id="GO:1990281">
    <property type="term" value="C:efflux pump complex"/>
    <property type="evidence" value="ECO:0007669"/>
    <property type="project" value="TreeGrafter"/>
</dbReference>